<accession>A0A238FHK4</accession>
<dbReference type="EMBL" id="FMSP01000006">
    <property type="protein sequence ID" value="SCV70638.1"/>
    <property type="molecule type" value="Genomic_DNA"/>
</dbReference>
<name>A0A238FHK4_9BASI</name>
<feature type="domain" description="Chromo" evidence="1">
    <location>
        <begin position="154"/>
        <end position="206"/>
    </location>
</feature>
<dbReference type="OrthoDB" id="3341476at2759"/>
<dbReference type="AlphaFoldDB" id="A0A238FHK4"/>
<dbReference type="CDD" id="cd00024">
    <property type="entry name" value="CD_CSD"/>
    <property type="match status" value="1"/>
</dbReference>
<evidence type="ECO:0000259" key="1">
    <source>
        <dbReference type="PROSITE" id="PS50013"/>
    </source>
</evidence>
<dbReference type="Proteomes" id="UP000198372">
    <property type="component" value="Unassembled WGS sequence"/>
</dbReference>
<dbReference type="Gene3D" id="2.40.50.40">
    <property type="match status" value="1"/>
</dbReference>
<dbReference type="PROSITE" id="PS50013">
    <property type="entry name" value="CHROMO_2"/>
    <property type="match status" value="1"/>
</dbReference>
<dbReference type="GO" id="GO:0006338">
    <property type="term" value="P:chromatin remodeling"/>
    <property type="evidence" value="ECO:0007669"/>
    <property type="project" value="UniProtKB-ARBA"/>
</dbReference>
<reference evidence="3" key="1">
    <citation type="submission" date="2016-09" db="EMBL/GenBank/DDBJ databases">
        <authorList>
            <person name="Jeantristanb JTB J.-T."/>
            <person name="Ricardo R."/>
        </authorList>
    </citation>
    <scope>NUCLEOTIDE SEQUENCE [LARGE SCALE GENOMIC DNA]</scope>
</reference>
<dbReference type="SMART" id="SM00298">
    <property type="entry name" value="CHROMO"/>
    <property type="match status" value="1"/>
</dbReference>
<dbReference type="STRING" id="269621.A0A238FHK4"/>
<protein>
    <submittedName>
        <fullName evidence="2">BQ2448_3400 protein</fullName>
    </submittedName>
</protein>
<proteinExistence type="predicted"/>
<sequence length="206" mass="23454">MPSLAPLARAAANKELPLVEELLSLHFQACEDARDQLAMSKVCQVAQSNKRRQDKPSWAVGDLVLLDSSDRRKRLHTRQRRAAKLMDRFDGPYCIVKAQPEISSYTLQLNGDNTALLLFHTGKLKTYRENDATLFPNREPARPGPVDVGGEPEYVIEDIVDERTRAGKRQYLVSWVSWPLDSDSWEPVEALDNMEALDWCECQNEE</sequence>
<gene>
    <name evidence="2" type="ORF">BQ2448_3400</name>
</gene>
<dbReference type="InterPro" id="IPR023780">
    <property type="entry name" value="Chromo_domain"/>
</dbReference>
<evidence type="ECO:0000313" key="3">
    <source>
        <dbReference type="Proteomes" id="UP000198372"/>
    </source>
</evidence>
<dbReference type="Pfam" id="PF00385">
    <property type="entry name" value="Chromo"/>
    <property type="match status" value="1"/>
</dbReference>
<organism evidence="2 3">
    <name type="scientific">Microbotryum intermedium</name>
    <dbReference type="NCBI Taxonomy" id="269621"/>
    <lineage>
        <taxon>Eukaryota</taxon>
        <taxon>Fungi</taxon>
        <taxon>Dikarya</taxon>
        <taxon>Basidiomycota</taxon>
        <taxon>Pucciniomycotina</taxon>
        <taxon>Microbotryomycetes</taxon>
        <taxon>Microbotryales</taxon>
        <taxon>Microbotryaceae</taxon>
        <taxon>Microbotryum</taxon>
    </lineage>
</organism>
<evidence type="ECO:0000313" key="2">
    <source>
        <dbReference type="EMBL" id="SCV70638.1"/>
    </source>
</evidence>
<dbReference type="InterPro" id="IPR016197">
    <property type="entry name" value="Chromo-like_dom_sf"/>
</dbReference>
<keyword evidence="3" id="KW-1185">Reference proteome</keyword>
<dbReference type="InterPro" id="IPR000953">
    <property type="entry name" value="Chromo/chromo_shadow_dom"/>
</dbReference>
<dbReference type="SUPFAM" id="SSF54160">
    <property type="entry name" value="Chromo domain-like"/>
    <property type="match status" value="1"/>
</dbReference>